<dbReference type="InterPro" id="IPR027417">
    <property type="entry name" value="P-loop_NTPase"/>
</dbReference>
<organism evidence="8 9">
    <name type="scientific">Phaedon cochleariae</name>
    <name type="common">Mustard beetle</name>
    <dbReference type="NCBI Taxonomy" id="80249"/>
    <lineage>
        <taxon>Eukaryota</taxon>
        <taxon>Metazoa</taxon>
        <taxon>Ecdysozoa</taxon>
        <taxon>Arthropoda</taxon>
        <taxon>Hexapoda</taxon>
        <taxon>Insecta</taxon>
        <taxon>Pterygota</taxon>
        <taxon>Neoptera</taxon>
        <taxon>Endopterygota</taxon>
        <taxon>Coleoptera</taxon>
        <taxon>Polyphaga</taxon>
        <taxon>Cucujiformia</taxon>
        <taxon>Chrysomeloidea</taxon>
        <taxon>Chrysomelidae</taxon>
        <taxon>Chrysomelinae</taxon>
        <taxon>Chrysomelini</taxon>
        <taxon>Phaedon</taxon>
    </lineage>
</organism>
<dbReference type="GO" id="GO:0043024">
    <property type="term" value="F:ribosomal small subunit binding"/>
    <property type="evidence" value="ECO:0007669"/>
    <property type="project" value="TreeGrafter"/>
</dbReference>
<feature type="domain" description="Era-type G" evidence="7">
    <location>
        <begin position="48"/>
        <end position="247"/>
    </location>
</feature>
<keyword evidence="3 6" id="KW-0547">Nucleotide-binding</keyword>
<dbReference type="Proteomes" id="UP001153737">
    <property type="component" value="Chromosome 16"/>
</dbReference>
<feature type="region of interest" description="G5" evidence="6">
    <location>
        <begin position="225"/>
        <end position="227"/>
    </location>
</feature>
<dbReference type="InterPro" id="IPR030388">
    <property type="entry name" value="G_ERA_dom"/>
</dbReference>
<evidence type="ECO:0000256" key="6">
    <source>
        <dbReference type="PROSITE-ProRule" id="PRU01050"/>
    </source>
</evidence>
<dbReference type="InterPro" id="IPR015946">
    <property type="entry name" value="KH_dom-like_a/b"/>
</dbReference>
<evidence type="ECO:0000256" key="5">
    <source>
        <dbReference type="ARBA" id="ARBA00030975"/>
    </source>
</evidence>
<evidence type="ECO:0000256" key="4">
    <source>
        <dbReference type="ARBA" id="ARBA00023134"/>
    </source>
</evidence>
<keyword evidence="4 6" id="KW-0342">GTP-binding</keyword>
<dbReference type="Pfam" id="PF01926">
    <property type="entry name" value="MMR_HSR1"/>
    <property type="match status" value="1"/>
</dbReference>
<dbReference type="InterPro" id="IPR005662">
    <property type="entry name" value="GTPase_Era-like"/>
</dbReference>
<gene>
    <name evidence="8" type="ORF">PHAECO_LOCUS5160</name>
</gene>
<reference evidence="8" key="2">
    <citation type="submission" date="2022-10" db="EMBL/GenBank/DDBJ databases">
        <authorList>
            <consortium name="ENA_rothamsted_submissions"/>
            <consortium name="culmorum"/>
            <person name="King R."/>
        </authorList>
    </citation>
    <scope>NUCLEOTIDE SEQUENCE</scope>
</reference>
<dbReference type="SUPFAM" id="SSF52540">
    <property type="entry name" value="P-loop containing nucleoside triphosphate hydrolases"/>
    <property type="match status" value="1"/>
</dbReference>
<evidence type="ECO:0000259" key="7">
    <source>
        <dbReference type="PROSITE" id="PS51713"/>
    </source>
</evidence>
<dbReference type="FunFam" id="3.40.50.300:FF:002220">
    <property type="entry name" value="GTPase Era, mitochondrial"/>
    <property type="match status" value="1"/>
</dbReference>
<evidence type="ECO:0000256" key="2">
    <source>
        <dbReference type="ARBA" id="ARBA00019149"/>
    </source>
</evidence>
<dbReference type="OrthoDB" id="8954335at2759"/>
<dbReference type="AlphaFoldDB" id="A0A9P0GLT0"/>
<dbReference type="GO" id="GO:0005525">
    <property type="term" value="F:GTP binding"/>
    <property type="evidence" value="ECO:0007669"/>
    <property type="project" value="UniProtKB-UniRule"/>
</dbReference>
<feature type="region of interest" description="G3" evidence="6">
    <location>
        <begin position="103"/>
        <end position="106"/>
    </location>
</feature>
<dbReference type="InterPro" id="IPR009019">
    <property type="entry name" value="KH_sf_prok-type"/>
</dbReference>
<evidence type="ECO:0000256" key="3">
    <source>
        <dbReference type="ARBA" id="ARBA00022741"/>
    </source>
</evidence>
<reference evidence="8" key="1">
    <citation type="submission" date="2022-01" db="EMBL/GenBank/DDBJ databases">
        <authorList>
            <person name="King R."/>
        </authorList>
    </citation>
    <scope>NUCLEOTIDE SEQUENCE</scope>
</reference>
<dbReference type="NCBIfam" id="TIGR00231">
    <property type="entry name" value="small_GTP"/>
    <property type="match status" value="1"/>
</dbReference>
<dbReference type="GO" id="GO:0005759">
    <property type="term" value="C:mitochondrial matrix"/>
    <property type="evidence" value="ECO:0007669"/>
    <property type="project" value="TreeGrafter"/>
</dbReference>
<dbReference type="EMBL" id="OU896722">
    <property type="protein sequence ID" value="CAH1154649.1"/>
    <property type="molecule type" value="Genomic_DNA"/>
</dbReference>
<dbReference type="PRINTS" id="PR00326">
    <property type="entry name" value="GTP1OBG"/>
</dbReference>
<feature type="region of interest" description="G2" evidence="6">
    <location>
        <begin position="82"/>
        <end position="86"/>
    </location>
</feature>
<keyword evidence="9" id="KW-1185">Reference proteome</keyword>
<sequence length="358" mass="40328">MLKVIAKVVERSNFSIQCRLCGSITNVSKVQSLSEIPTDEPVAEIQTRVLRVAIIGMPNAGKSTLINQIMDRKVCATSEKVHTTRTKARAIFTEDDAQIIFVDTPGLVNEKEQKIYNLQKAFIRDGKSVSREADIIGVVHDVANTWTRERLDIKVIKLLEYNKSKPSFLVFNKVDVLKSKRKLLELTRQITENCVNGEPIPGGKPVKPKNSDDKGWPFFQEIFMVSALTGDGLEDIKKYLLNSAKRGKWIFPEKTWTDQISETVILNTVKATLLNFLPQEIPYQLTPLIEYLNVDQNDVITTVVIVQCPSARIAKLIAGAADGRLRQITDTVRIDLQDAFHNYVKIKIVLEPSPNDQK</sequence>
<dbReference type="InterPro" id="IPR005225">
    <property type="entry name" value="Small_GTP-bd"/>
</dbReference>
<feature type="region of interest" description="G4" evidence="6">
    <location>
        <begin position="172"/>
        <end position="175"/>
    </location>
</feature>
<dbReference type="Gene3D" id="3.40.50.300">
    <property type="entry name" value="P-loop containing nucleotide triphosphate hydrolases"/>
    <property type="match status" value="1"/>
</dbReference>
<accession>A0A9P0GLT0</accession>
<comment type="similarity">
    <text evidence="1 6">Belongs to the TRAFAC class TrmE-Era-EngA-EngB-Septin-like GTPase superfamily. Era GTPase family.</text>
</comment>
<dbReference type="Gene3D" id="3.30.300.20">
    <property type="match status" value="1"/>
</dbReference>
<dbReference type="GO" id="GO:0019843">
    <property type="term" value="F:rRNA binding"/>
    <property type="evidence" value="ECO:0007669"/>
    <property type="project" value="TreeGrafter"/>
</dbReference>
<dbReference type="SUPFAM" id="SSF54814">
    <property type="entry name" value="Prokaryotic type KH domain (KH-domain type II)"/>
    <property type="match status" value="1"/>
</dbReference>
<dbReference type="PROSITE" id="PS51713">
    <property type="entry name" value="G_ERA"/>
    <property type="match status" value="1"/>
</dbReference>
<evidence type="ECO:0000313" key="8">
    <source>
        <dbReference type="EMBL" id="CAH1154649.1"/>
    </source>
</evidence>
<protein>
    <recommendedName>
        <fullName evidence="2">GTPase Era, mitochondrial</fullName>
    </recommendedName>
    <alternativeName>
        <fullName evidence="5">ERA-like protein 1</fullName>
    </alternativeName>
</protein>
<evidence type="ECO:0000256" key="1">
    <source>
        <dbReference type="ARBA" id="ARBA00007921"/>
    </source>
</evidence>
<evidence type="ECO:0000313" key="9">
    <source>
        <dbReference type="Proteomes" id="UP001153737"/>
    </source>
</evidence>
<dbReference type="GO" id="GO:0000028">
    <property type="term" value="P:ribosomal small subunit assembly"/>
    <property type="evidence" value="ECO:0007669"/>
    <property type="project" value="TreeGrafter"/>
</dbReference>
<name>A0A9P0GLT0_PHACE</name>
<dbReference type="PANTHER" id="PTHR42698">
    <property type="entry name" value="GTPASE ERA"/>
    <property type="match status" value="1"/>
</dbReference>
<dbReference type="CDD" id="cd04163">
    <property type="entry name" value="Era"/>
    <property type="match status" value="1"/>
</dbReference>
<dbReference type="PANTHER" id="PTHR42698:SF1">
    <property type="entry name" value="GTPASE ERA, MITOCHONDRIAL"/>
    <property type="match status" value="1"/>
</dbReference>
<feature type="region of interest" description="G1" evidence="6">
    <location>
        <begin position="56"/>
        <end position="63"/>
    </location>
</feature>
<dbReference type="InterPro" id="IPR006073">
    <property type="entry name" value="GTP-bd"/>
</dbReference>
<proteinExistence type="inferred from homology"/>